<dbReference type="OrthoDB" id="2941346at2"/>
<proteinExistence type="predicted"/>
<sequence length="170" mass="19700">MTDSRTHTENTMVEHLAPAMKAKLARAREKGRGGWEHPEECSIEHLYDCLLEHVAKPNLDMVDVANIAGMIGWRLEHHPQERLRLQTYQAHLWCPVTTPQDAPGYINYSAYRSRLGGLTWDGRPMPEWTDLPQNVRDGWEAGGRMVRRHALVQVQQFLEREHAAMNRGRW</sequence>
<name>A0A2D0A821_9DEIO</name>
<organism evidence="1 2">
    <name type="scientific">Deinococcus indicus</name>
    <dbReference type="NCBI Taxonomy" id="223556"/>
    <lineage>
        <taxon>Bacteria</taxon>
        <taxon>Thermotogati</taxon>
        <taxon>Deinococcota</taxon>
        <taxon>Deinococci</taxon>
        <taxon>Deinococcales</taxon>
        <taxon>Deinococcaceae</taxon>
        <taxon>Deinococcus</taxon>
    </lineage>
</organism>
<dbReference type="RefSeq" id="WP_088248334.1">
    <property type="nucleotide sequence ID" value="NZ_NHMK01000011.1"/>
</dbReference>
<comment type="caution">
    <text evidence="1">The sequence shown here is derived from an EMBL/GenBank/DDBJ whole genome shotgun (WGS) entry which is preliminary data.</text>
</comment>
<gene>
    <name evidence="1" type="ORF">CBQ26_09215</name>
</gene>
<dbReference type="EMBL" id="NHMK01000011">
    <property type="protein sequence ID" value="OWL96546.1"/>
    <property type="molecule type" value="Genomic_DNA"/>
</dbReference>
<keyword evidence="2" id="KW-1185">Reference proteome</keyword>
<reference evidence="1 2" key="1">
    <citation type="submission" date="2017-05" db="EMBL/GenBank/DDBJ databases">
        <title>De novo genome assembly of Deniococcus indicus strain DR1.</title>
        <authorList>
            <person name="Chauhan D."/>
            <person name="Yennamalli R.M."/>
            <person name="Priyadarshini R."/>
        </authorList>
    </citation>
    <scope>NUCLEOTIDE SEQUENCE [LARGE SCALE GENOMIC DNA]</scope>
    <source>
        <strain evidence="1 2">DR1</strain>
    </source>
</reference>
<accession>A0A2D0A821</accession>
<protein>
    <submittedName>
        <fullName evidence="1">Uncharacterized protein</fullName>
    </submittedName>
</protein>
<dbReference type="AlphaFoldDB" id="A0A2D0A821"/>
<evidence type="ECO:0000313" key="2">
    <source>
        <dbReference type="Proteomes" id="UP000197208"/>
    </source>
</evidence>
<evidence type="ECO:0000313" key="1">
    <source>
        <dbReference type="EMBL" id="OWL96546.1"/>
    </source>
</evidence>
<dbReference type="Proteomes" id="UP000197208">
    <property type="component" value="Unassembled WGS sequence"/>
</dbReference>